<dbReference type="EMBL" id="CP117416">
    <property type="protein sequence ID" value="WCT55597.1"/>
    <property type="molecule type" value="Genomic_DNA"/>
</dbReference>
<evidence type="ECO:0000313" key="7">
    <source>
        <dbReference type="Proteomes" id="UP001220509"/>
    </source>
</evidence>
<evidence type="ECO:0000259" key="5">
    <source>
        <dbReference type="PROSITE" id="PS50937"/>
    </source>
</evidence>
<dbReference type="Proteomes" id="UP001220509">
    <property type="component" value="Chromosome"/>
</dbReference>
<keyword evidence="1" id="KW-0678">Repressor</keyword>
<evidence type="ECO:0000256" key="3">
    <source>
        <dbReference type="ARBA" id="ARBA00023125"/>
    </source>
</evidence>
<feature type="domain" description="HTH merR-type" evidence="5">
    <location>
        <begin position="1"/>
        <end position="70"/>
    </location>
</feature>
<name>A0AAX3M194_9BACL</name>
<keyword evidence="4" id="KW-0804">Transcription</keyword>
<evidence type="ECO:0000256" key="4">
    <source>
        <dbReference type="ARBA" id="ARBA00023163"/>
    </source>
</evidence>
<proteinExistence type="predicted"/>
<dbReference type="PROSITE" id="PS50937">
    <property type="entry name" value="HTH_MERR_2"/>
    <property type="match status" value="1"/>
</dbReference>
<protein>
    <submittedName>
        <fullName evidence="6">MerR family transcriptional regulator</fullName>
    </submittedName>
</protein>
<dbReference type="CDD" id="cd02440">
    <property type="entry name" value="AdoMet_MTases"/>
    <property type="match status" value="1"/>
</dbReference>
<evidence type="ECO:0000313" key="6">
    <source>
        <dbReference type="EMBL" id="WCT55597.1"/>
    </source>
</evidence>
<gene>
    <name evidence="6" type="ORF">PQ456_21020</name>
</gene>
<dbReference type="InterPro" id="IPR047057">
    <property type="entry name" value="MerR_fam"/>
</dbReference>
<keyword evidence="3" id="KW-0238">DNA-binding</keyword>
<dbReference type="AlphaFoldDB" id="A0AAX3M194"/>
<dbReference type="InterPro" id="IPR009061">
    <property type="entry name" value="DNA-bd_dom_put_sf"/>
</dbReference>
<dbReference type="CDD" id="cd00592">
    <property type="entry name" value="HTH_MerR-like"/>
    <property type="match status" value="1"/>
</dbReference>
<dbReference type="SUPFAM" id="SSF53335">
    <property type="entry name" value="S-adenosyl-L-methionine-dependent methyltransferases"/>
    <property type="match status" value="1"/>
</dbReference>
<dbReference type="KEGG" id="pka:PQ456_21020"/>
<dbReference type="InterPro" id="IPR041698">
    <property type="entry name" value="Methyltransf_25"/>
</dbReference>
<organism evidence="6 7">
    <name type="scientific">Paenibacillus kyungheensis</name>
    <dbReference type="NCBI Taxonomy" id="1452732"/>
    <lineage>
        <taxon>Bacteria</taxon>
        <taxon>Bacillati</taxon>
        <taxon>Bacillota</taxon>
        <taxon>Bacilli</taxon>
        <taxon>Bacillales</taxon>
        <taxon>Paenibacillaceae</taxon>
        <taxon>Paenibacillus</taxon>
    </lineage>
</organism>
<reference evidence="6 7" key="1">
    <citation type="submission" date="2023-02" db="EMBL/GenBank/DDBJ databases">
        <title>Genome sequence of Paenibacillus kyungheensis KACC 18744.</title>
        <authorList>
            <person name="Kim S."/>
            <person name="Heo J."/>
            <person name="Kwon S.-W."/>
        </authorList>
    </citation>
    <scope>NUCLEOTIDE SEQUENCE [LARGE SCALE GENOMIC DNA]</scope>
    <source>
        <strain evidence="6 7">KACC 18744</strain>
    </source>
</reference>
<dbReference type="PANTHER" id="PTHR30204">
    <property type="entry name" value="REDOX-CYCLING DRUG-SENSING TRANSCRIPTIONAL ACTIVATOR SOXR"/>
    <property type="match status" value="1"/>
</dbReference>
<dbReference type="GO" id="GO:0003677">
    <property type="term" value="F:DNA binding"/>
    <property type="evidence" value="ECO:0007669"/>
    <property type="project" value="UniProtKB-KW"/>
</dbReference>
<dbReference type="RefSeq" id="WP_273613958.1">
    <property type="nucleotide sequence ID" value="NZ_CP117416.1"/>
</dbReference>
<dbReference type="PRINTS" id="PR00040">
    <property type="entry name" value="HTHMERR"/>
</dbReference>
<dbReference type="Pfam" id="PF13411">
    <property type="entry name" value="MerR_1"/>
    <property type="match status" value="1"/>
</dbReference>
<dbReference type="GO" id="GO:0003700">
    <property type="term" value="F:DNA-binding transcription factor activity"/>
    <property type="evidence" value="ECO:0007669"/>
    <property type="project" value="InterPro"/>
</dbReference>
<dbReference type="Gene3D" id="3.40.50.150">
    <property type="entry name" value="Vaccinia Virus protein VP39"/>
    <property type="match status" value="1"/>
</dbReference>
<dbReference type="PANTHER" id="PTHR30204:SF69">
    <property type="entry name" value="MERR-FAMILY TRANSCRIPTIONAL REGULATOR"/>
    <property type="match status" value="1"/>
</dbReference>
<keyword evidence="2" id="KW-0805">Transcription regulation</keyword>
<evidence type="ECO:0000256" key="1">
    <source>
        <dbReference type="ARBA" id="ARBA00022491"/>
    </source>
</evidence>
<accession>A0AAX3M194</accession>
<dbReference type="InterPro" id="IPR029063">
    <property type="entry name" value="SAM-dependent_MTases_sf"/>
</dbReference>
<evidence type="ECO:0000256" key="2">
    <source>
        <dbReference type="ARBA" id="ARBA00023015"/>
    </source>
</evidence>
<dbReference type="SMART" id="SM00422">
    <property type="entry name" value="HTH_MERR"/>
    <property type="match status" value="1"/>
</dbReference>
<keyword evidence="7" id="KW-1185">Reference proteome</keyword>
<dbReference type="Pfam" id="PF13649">
    <property type="entry name" value="Methyltransf_25"/>
    <property type="match status" value="1"/>
</dbReference>
<dbReference type="InterPro" id="IPR000551">
    <property type="entry name" value="MerR-type_HTH_dom"/>
</dbReference>
<sequence length="345" mass="40309">MLKINELSKRLGISTRTIRFYEQHGLLPSVQREHNQYRIFGEEDIWRLQTIIALREAGMAIKEIKQALEPQGLPDSQRLRYYLELQRSLLTTQWLEMKRMAETTEQMIHLLQTQQTLPIQEIYHLADQAKHLRELRQNWQDQWNFDQRATTHDQDVHIRREEYPYYEQALTSTATFIHATAGEHGLDLGIGTGNLAGKLVASGVHMSGVDQSQEMLKQCKHKFPMIETRIGNMLAIPYPDDHFHFVVSSFTFRHLNQQQQLLALTEIHRVLKPHGRLCLTDRLIVDQAVVEDLLIDLSANGLERQSAYHQWQHPALQQWFEEHGYITKYHTIEQKVGCVLAVSLH</sequence>
<dbReference type="Gene3D" id="1.10.1660.10">
    <property type="match status" value="1"/>
</dbReference>
<dbReference type="SUPFAM" id="SSF46955">
    <property type="entry name" value="Putative DNA-binding domain"/>
    <property type="match status" value="1"/>
</dbReference>